<evidence type="ECO:0008006" key="4">
    <source>
        <dbReference type="Google" id="ProtNLM"/>
    </source>
</evidence>
<keyword evidence="1" id="KW-0472">Membrane</keyword>
<dbReference type="PATRIC" id="fig|1144748.3.peg.781"/>
<name>A0A1B3B9K8_9GAMM</name>
<sequence>MSQEKDPNDKPGWQKALWFVGLWLAGVLTLASIGYGIRFFLGT</sequence>
<proteinExistence type="predicted"/>
<gene>
    <name evidence="2" type="ORF">KS2013_770</name>
</gene>
<dbReference type="OrthoDB" id="6199137at2"/>
<keyword evidence="3" id="KW-1185">Reference proteome</keyword>
<evidence type="ECO:0000313" key="2">
    <source>
        <dbReference type="EMBL" id="AOE49494.1"/>
    </source>
</evidence>
<dbReference type="InterPro" id="IPR018895">
    <property type="entry name" value="DUF2474"/>
</dbReference>
<feature type="transmembrane region" description="Helical" evidence="1">
    <location>
        <begin position="16"/>
        <end position="41"/>
    </location>
</feature>
<accession>A0A1B3B9K8</accession>
<dbReference type="KEGG" id="ksd:KS2013_770"/>
<dbReference type="Pfam" id="PF10617">
    <property type="entry name" value="DUF2474"/>
    <property type="match status" value="1"/>
</dbReference>
<evidence type="ECO:0000313" key="3">
    <source>
        <dbReference type="Proteomes" id="UP000094147"/>
    </source>
</evidence>
<dbReference type="EMBL" id="CP012418">
    <property type="protein sequence ID" value="AOE49494.1"/>
    <property type="molecule type" value="Genomic_DNA"/>
</dbReference>
<organism evidence="2 3">
    <name type="scientific">Kangiella sediminilitoris</name>
    <dbReference type="NCBI Taxonomy" id="1144748"/>
    <lineage>
        <taxon>Bacteria</taxon>
        <taxon>Pseudomonadati</taxon>
        <taxon>Pseudomonadota</taxon>
        <taxon>Gammaproteobacteria</taxon>
        <taxon>Kangiellales</taxon>
        <taxon>Kangiellaceae</taxon>
        <taxon>Kangiella</taxon>
    </lineage>
</organism>
<protein>
    <recommendedName>
        <fullName evidence="4">DUF2474 domain-containing protein</fullName>
    </recommendedName>
</protein>
<dbReference type="Proteomes" id="UP000094147">
    <property type="component" value="Chromosome"/>
</dbReference>
<dbReference type="STRING" id="1144748.KS2013_770"/>
<keyword evidence="1" id="KW-0812">Transmembrane</keyword>
<reference evidence="3" key="1">
    <citation type="submission" date="2015-08" db="EMBL/GenBank/DDBJ databases">
        <authorList>
            <person name="Kim K.M."/>
        </authorList>
    </citation>
    <scope>NUCLEOTIDE SEQUENCE [LARGE SCALE GENOMIC DNA]</scope>
    <source>
        <strain evidence="3">KCTC 23892</strain>
    </source>
</reference>
<dbReference type="AlphaFoldDB" id="A0A1B3B9K8"/>
<keyword evidence="1" id="KW-1133">Transmembrane helix</keyword>
<evidence type="ECO:0000256" key="1">
    <source>
        <dbReference type="SAM" id="Phobius"/>
    </source>
</evidence>